<evidence type="ECO:0000313" key="2">
    <source>
        <dbReference type="Proteomes" id="UP001056120"/>
    </source>
</evidence>
<keyword evidence="2" id="KW-1185">Reference proteome</keyword>
<dbReference type="Proteomes" id="UP001056120">
    <property type="component" value="Linkage Group LG14"/>
</dbReference>
<name>A0ACB9GLQ1_9ASTR</name>
<organism evidence="1 2">
    <name type="scientific">Smallanthus sonchifolius</name>
    <dbReference type="NCBI Taxonomy" id="185202"/>
    <lineage>
        <taxon>Eukaryota</taxon>
        <taxon>Viridiplantae</taxon>
        <taxon>Streptophyta</taxon>
        <taxon>Embryophyta</taxon>
        <taxon>Tracheophyta</taxon>
        <taxon>Spermatophyta</taxon>
        <taxon>Magnoliopsida</taxon>
        <taxon>eudicotyledons</taxon>
        <taxon>Gunneridae</taxon>
        <taxon>Pentapetalae</taxon>
        <taxon>asterids</taxon>
        <taxon>campanulids</taxon>
        <taxon>Asterales</taxon>
        <taxon>Asteraceae</taxon>
        <taxon>Asteroideae</taxon>
        <taxon>Heliantheae alliance</taxon>
        <taxon>Millerieae</taxon>
        <taxon>Smallanthus</taxon>
    </lineage>
</organism>
<accession>A0ACB9GLQ1</accession>
<proteinExistence type="predicted"/>
<gene>
    <name evidence="1" type="ORF">L1987_43208</name>
</gene>
<comment type="caution">
    <text evidence="1">The sequence shown here is derived from an EMBL/GenBank/DDBJ whole genome shotgun (WGS) entry which is preliminary data.</text>
</comment>
<evidence type="ECO:0000313" key="1">
    <source>
        <dbReference type="EMBL" id="KAI3784116.1"/>
    </source>
</evidence>
<sequence length="86" mass="10113">MLGMIRLYTWSHCCTASRQHQARDLDRFINMLIPGLTGLARSSSWFLWDWFLENIEFVLSLDDYLQVSVPVHEVGVVKLILLKDRF</sequence>
<reference evidence="1 2" key="2">
    <citation type="journal article" date="2022" name="Mol. Ecol. Resour.">
        <title>The genomes of chicory, endive, great burdock and yacon provide insights into Asteraceae paleo-polyploidization history and plant inulin production.</title>
        <authorList>
            <person name="Fan W."/>
            <person name="Wang S."/>
            <person name="Wang H."/>
            <person name="Wang A."/>
            <person name="Jiang F."/>
            <person name="Liu H."/>
            <person name="Zhao H."/>
            <person name="Xu D."/>
            <person name="Zhang Y."/>
        </authorList>
    </citation>
    <scope>NUCLEOTIDE SEQUENCE [LARGE SCALE GENOMIC DNA]</scope>
    <source>
        <strain evidence="2">cv. Yunnan</strain>
        <tissue evidence="1">Leaves</tissue>
    </source>
</reference>
<reference evidence="2" key="1">
    <citation type="journal article" date="2022" name="Mol. Ecol. Resour.">
        <title>The genomes of chicory, endive, great burdock and yacon provide insights into Asteraceae palaeo-polyploidization history and plant inulin production.</title>
        <authorList>
            <person name="Fan W."/>
            <person name="Wang S."/>
            <person name="Wang H."/>
            <person name="Wang A."/>
            <person name="Jiang F."/>
            <person name="Liu H."/>
            <person name="Zhao H."/>
            <person name="Xu D."/>
            <person name="Zhang Y."/>
        </authorList>
    </citation>
    <scope>NUCLEOTIDE SEQUENCE [LARGE SCALE GENOMIC DNA]</scope>
    <source>
        <strain evidence="2">cv. Yunnan</strain>
    </source>
</reference>
<dbReference type="EMBL" id="CM042031">
    <property type="protein sequence ID" value="KAI3784116.1"/>
    <property type="molecule type" value="Genomic_DNA"/>
</dbReference>
<protein>
    <submittedName>
        <fullName evidence="1">Uncharacterized protein</fullName>
    </submittedName>
</protein>